<accession>A0A8S5LF71</accession>
<evidence type="ECO:0000256" key="1">
    <source>
        <dbReference type="SAM" id="MobiDB-lite"/>
    </source>
</evidence>
<feature type="compositionally biased region" description="Low complexity" evidence="1">
    <location>
        <begin position="123"/>
        <end position="132"/>
    </location>
</feature>
<sequence>MALSIGDDTSLESALLAGQTVGEVHEAEIYRVSAEIRDMLVESRTLRRETGDDRADAGRSRDAAKASQDAAKSSQDAAAGSQRAAKSSQDAAKQSEDSARASSKSAGESAALAGGHREAARFSEQAAKQSQDAAKKSQDAAASSAAEASRVVVEKLPNAGVLLRHLAPEVQAEFARIAKQHMDKIIDGATQNYDTLKELEAHLKSGATEAAALVSQMATKLSKDEASKTYATIAQLNGKANAQHTHRLTDVGGLQDALNGKVSTSDARLSDARQPTAHTHVSTDISDAVFNASGLAANANRVLKTDGEGYINVAWPIKPTHATPKHYVDPVLVSYDQNENGLRWARRGQWCSVSTSANTVTVNQIKNTRAPSWAMPLFDVRAACAWSKDKNTTNAWVSLSRNGQMDCWSDWITGNEMTYEFTLTYLAQ</sequence>
<feature type="compositionally biased region" description="Basic and acidic residues" evidence="1">
    <location>
        <begin position="41"/>
        <end position="64"/>
    </location>
</feature>
<reference evidence="2" key="1">
    <citation type="journal article" date="2021" name="Proc. Natl. Acad. Sci. U.S.A.">
        <title>A Catalog of Tens of Thousands of Viruses from Human Metagenomes Reveals Hidden Associations with Chronic Diseases.</title>
        <authorList>
            <person name="Tisza M.J."/>
            <person name="Buck C.B."/>
        </authorList>
    </citation>
    <scope>NUCLEOTIDE SEQUENCE</scope>
    <source>
        <strain evidence="2">Ct3CA7</strain>
    </source>
</reference>
<feature type="region of interest" description="Disordered" evidence="1">
    <location>
        <begin position="41"/>
        <end position="141"/>
    </location>
</feature>
<proteinExistence type="predicted"/>
<name>A0A8S5LF71_9CAUD</name>
<protein>
    <submittedName>
        <fullName evidence="2">Tail repeat-like protein</fullName>
    </submittedName>
</protein>
<organism evidence="2">
    <name type="scientific">Siphoviridae sp. ct3CA7</name>
    <dbReference type="NCBI Taxonomy" id="2823561"/>
    <lineage>
        <taxon>Viruses</taxon>
        <taxon>Duplodnaviria</taxon>
        <taxon>Heunggongvirae</taxon>
        <taxon>Uroviricota</taxon>
        <taxon>Caudoviricetes</taxon>
    </lineage>
</organism>
<evidence type="ECO:0000313" key="2">
    <source>
        <dbReference type="EMBL" id="DAD68554.1"/>
    </source>
</evidence>
<feature type="compositionally biased region" description="Low complexity" evidence="1">
    <location>
        <begin position="65"/>
        <end position="92"/>
    </location>
</feature>
<dbReference type="EMBL" id="BK014704">
    <property type="protein sequence ID" value="DAD68554.1"/>
    <property type="molecule type" value="Genomic_DNA"/>
</dbReference>